<evidence type="ECO:0000313" key="2">
    <source>
        <dbReference type="EMBL" id="OXA50337.1"/>
    </source>
</evidence>
<feature type="chain" id="PRO_5013347855" evidence="1">
    <location>
        <begin position="17"/>
        <end position="105"/>
    </location>
</feature>
<evidence type="ECO:0000313" key="3">
    <source>
        <dbReference type="Proteomes" id="UP000198287"/>
    </source>
</evidence>
<organism evidence="2 3">
    <name type="scientific">Folsomia candida</name>
    <name type="common">Springtail</name>
    <dbReference type="NCBI Taxonomy" id="158441"/>
    <lineage>
        <taxon>Eukaryota</taxon>
        <taxon>Metazoa</taxon>
        <taxon>Ecdysozoa</taxon>
        <taxon>Arthropoda</taxon>
        <taxon>Hexapoda</taxon>
        <taxon>Collembola</taxon>
        <taxon>Entomobryomorpha</taxon>
        <taxon>Isotomoidea</taxon>
        <taxon>Isotomidae</taxon>
        <taxon>Proisotominae</taxon>
        <taxon>Folsomia</taxon>
    </lineage>
</organism>
<dbReference type="Proteomes" id="UP000198287">
    <property type="component" value="Unassembled WGS sequence"/>
</dbReference>
<protein>
    <submittedName>
        <fullName evidence="2">Uncharacterized protein</fullName>
    </submittedName>
</protein>
<keyword evidence="1" id="KW-0732">Signal</keyword>
<name>A0A226E041_FOLCA</name>
<dbReference type="OMA" id="CSAGIPH"/>
<sequence length="105" mass="10729">MFKLIVLAALVAVCSAGIPHYKVGYGFVAAGYGPHGGHGSVAKVNAHQTGLDYGFSVHENSPHGHRYHVQSAVAPTGYGYGHVGGYGHGGFGHGGFGGYGHGGFY</sequence>
<keyword evidence="3" id="KW-1185">Reference proteome</keyword>
<proteinExistence type="predicted"/>
<gene>
    <name evidence="2" type="ORF">Fcan01_14981</name>
</gene>
<reference evidence="2 3" key="1">
    <citation type="submission" date="2015-12" db="EMBL/GenBank/DDBJ databases">
        <title>The genome of Folsomia candida.</title>
        <authorList>
            <person name="Faddeeva A."/>
            <person name="Derks M.F."/>
            <person name="Anvar Y."/>
            <person name="Smit S."/>
            <person name="Van Straalen N."/>
            <person name="Roelofs D."/>
        </authorList>
    </citation>
    <scope>NUCLEOTIDE SEQUENCE [LARGE SCALE GENOMIC DNA]</scope>
    <source>
        <strain evidence="2 3">VU population</strain>
        <tissue evidence="2">Whole body</tissue>
    </source>
</reference>
<accession>A0A226E041</accession>
<feature type="signal peptide" evidence="1">
    <location>
        <begin position="1"/>
        <end position="16"/>
    </location>
</feature>
<dbReference type="EMBL" id="LNIX01000009">
    <property type="protein sequence ID" value="OXA50337.1"/>
    <property type="molecule type" value="Genomic_DNA"/>
</dbReference>
<evidence type="ECO:0000256" key="1">
    <source>
        <dbReference type="SAM" id="SignalP"/>
    </source>
</evidence>
<dbReference type="AlphaFoldDB" id="A0A226E041"/>
<comment type="caution">
    <text evidence="2">The sequence shown here is derived from an EMBL/GenBank/DDBJ whole genome shotgun (WGS) entry which is preliminary data.</text>
</comment>